<evidence type="ECO:0000313" key="3">
    <source>
        <dbReference type="EMBL" id="KKY14952.1"/>
    </source>
</evidence>
<keyword evidence="1" id="KW-0812">Transmembrane</keyword>
<evidence type="ECO:0000259" key="2">
    <source>
        <dbReference type="Pfam" id="PF12146"/>
    </source>
</evidence>
<sequence>MAANVLSYLRLPVLASSGVAVLASGILYFKQNEVIYPRSLPPGSRTEVPAPSQFGITNAEDLHIPTSDNESLHAYLLRPANHSIAQPITILMFHGNAGNIGHRLPIGKIFSDSLGCNVLMLEYRGYGLSTGTPDEKGLVIDAQTALDYIRDRKELRDTKIVIYGQSLGGAVAVDLVSRNRGAEKVLAGLILDNTFLSIKKMIPAAFPPARYLARLCHQYWPSEESIPKITDVPILFISGLKDEIVPPSHMRQLYDLSRAKKKIWRALPNGTHDGSVAEEGYFDYVFEFLMGDVMGYKLSQDSDEDNH</sequence>
<keyword evidence="1" id="KW-1133">Transmembrane helix</keyword>
<dbReference type="SUPFAM" id="SSF53474">
    <property type="entry name" value="alpha/beta-Hydrolases"/>
    <property type="match status" value="1"/>
</dbReference>
<dbReference type="EMBL" id="LCWF01000199">
    <property type="protein sequence ID" value="KKY14952.1"/>
    <property type="molecule type" value="Genomic_DNA"/>
</dbReference>
<organism evidence="3 4">
    <name type="scientific">Phaeomoniella chlamydospora</name>
    <name type="common">Phaeoacremonium chlamydosporum</name>
    <dbReference type="NCBI Taxonomy" id="158046"/>
    <lineage>
        <taxon>Eukaryota</taxon>
        <taxon>Fungi</taxon>
        <taxon>Dikarya</taxon>
        <taxon>Ascomycota</taxon>
        <taxon>Pezizomycotina</taxon>
        <taxon>Eurotiomycetes</taxon>
        <taxon>Chaetothyriomycetidae</taxon>
        <taxon>Phaeomoniellales</taxon>
        <taxon>Phaeomoniellaceae</taxon>
        <taxon>Phaeomoniella</taxon>
    </lineage>
</organism>
<evidence type="ECO:0000256" key="1">
    <source>
        <dbReference type="SAM" id="Phobius"/>
    </source>
</evidence>
<dbReference type="InterPro" id="IPR029058">
    <property type="entry name" value="AB_hydrolase_fold"/>
</dbReference>
<dbReference type="InterPro" id="IPR022742">
    <property type="entry name" value="Hydrolase_4"/>
</dbReference>
<reference evidence="3 4" key="2">
    <citation type="submission" date="2015-05" db="EMBL/GenBank/DDBJ databases">
        <authorList>
            <person name="Morales-Cruz A."/>
            <person name="Amrine K.C."/>
            <person name="Cantu D."/>
        </authorList>
    </citation>
    <scope>NUCLEOTIDE SEQUENCE [LARGE SCALE GENOMIC DNA]</scope>
    <source>
        <strain evidence="3">UCRPC4</strain>
    </source>
</reference>
<dbReference type="GO" id="GO:0016020">
    <property type="term" value="C:membrane"/>
    <property type="evidence" value="ECO:0007669"/>
    <property type="project" value="TreeGrafter"/>
</dbReference>
<dbReference type="AlphaFoldDB" id="A0A0G2DVK1"/>
<dbReference type="GO" id="GO:0008474">
    <property type="term" value="F:palmitoyl-(protein) hydrolase activity"/>
    <property type="evidence" value="ECO:0007669"/>
    <property type="project" value="TreeGrafter"/>
</dbReference>
<dbReference type="Pfam" id="PF12146">
    <property type="entry name" value="Hydrolase_4"/>
    <property type="match status" value="1"/>
</dbReference>
<reference evidence="3 4" key="1">
    <citation type="submission" date="2015-05" db="EMBL/GenBank/DDBJ databases">
        <title>Distinctive expansion of gene families associated with plant cell wall degradation and secondary metabolism in the genomes of grapevine trunk pathogens.</title>
        <authorList>
            <person name="Lawrence D.P."/>
            <person name="Travadon R."/>
            <person name="Rolshausen P.E."/>
            <person name="Baumgartner K."/>
        </authorList>
    </citation>
    <scope>NUCLEOTIDE SEQUENCE [LARGE SCALE GENOMIC DNA]</scope>
    <source>
        <strain evidence="3">UCRPC4</strain>
    </source>
</reference>
<keyword evidence="4" id="KW-1185">Reference proteome</keyword>
<protein>
    <submittedName>
        <fullName evidence="3">Putative bem46 family protein</fullName>
    </submittedName>
</protein>
<dbReference type="PANTHER" id="PTHR12277">
    <property type="entry name" value="ALPHA/BETA HYDROLASE DOMAIN-CONTAINING PROTEIN"/>
    <property type="match status" value="1"/>
</dbReference>
<dbReference type="OrthoDB" id="10249433at2759"/>
<comment type="caution">
    <text evidence="3">The sequence shown here is derived from an EMBL/GenBank/DDBJ whole genome shotgun (WGS) entry which is preliminary data.</text>
</comment>
<evidence type="ECO:0000313" key="4">
    <source>
        <dbReference type="Proteomes" id="UP000053317"/>
    </source>
</evidence>
<proteinExistence type="predicted"/>
<dbReference type="Gene3D" id="3.40.50.1820">
    <property type="entry name" value="alpha/beta hydrolase"/>
    <property type="match status" value="1"/>
</dbReference>
<keyword evidence="1" id="KW-0472">Membrane</keyword>
<gene>
    <name evidence="3" type="ORF">UCRPC4_g06539</name>
</gene>
<dbReference type="Proteomes" id="UP000053317">
    <property type="component" value="Unassembled WGS sequence"/>
</dbReference>
<dbReference type="PANTHER" id="PTHR12277:SF81">
    <property type="entry name" value="PROTEIN ABHD13"/>
    <property type="match status" value="1"/>
</dbReference>
<feature type="domain" description="Serine aminopeptidase S33" evidence="2">
    <location>
        <begin position="89"/>
        <end position="222"/>
    </location>
</feature>
<name>A0A0G2DVK1_PHACM</name>
<feature type="transmembrane region" description="Helical" evidence="1">
    <location>
        <begin position="6"/>
        <end position="29"/>
    </location>
</feature>
<accession>A0A0G2DVK1</accession>